<dbReference type="Proteomes" id="UP000250028">
    <property type="component" value="Unassembled WGS sequence"/>
</dbReference>
<dbReference type="EMBL" id="UESZ01000001">
    <property type="protein sequence ID" value="SSA35421.1"/>
    <property type="molecule type" value="Genomic_DNA"/>
</dbReference>
<feature type="transmembrane region" description="Helical" evidence="1">
    <location>
        <begin position="74"/>
        <end position="92"/>
    </location>
</feature>
<sequence length="265" mass="26648">MQDRGVCKDGPVSTEPAVAETPLSLLSATAATGVAVLLALLTPAGPVWVGIGVLLVGLVLASGWPALSPSQWGIREVVAIGAVLIAACGIRSDAGGHPHWLALALAGSLVLAFLVQLLRPDGRSDVVGSLGSCALAFAVLACGGLAPFAAARPHAVPVAWTVAIGVVASVLTRSAVQRTSLDLEWAVPVAMVVGGIGGVVIAGATGLAWNRLLLIGMLAAALAHAVRRVLLTAAVRDRLAQIAVGVAIALSGGMIAYAATWWLNR</sequence>
<keyword evidence="1" id="KW-0472">Membrane</keyword>
<gene>
    <name evidence="2" type="ORF">SAMN04489750_2776</name>
</gene>
<accession>A0A2Y8ZSR7</accession>
<feature type="transmembrane region" description="Helical" evidence="1">
    <location>
        <begin position="155"/>
        <end position="173"/>
    </location>
</feature>
<name>A0A2Y8ZSR7_9MICO</name>
<reference evidence="3" key="1">
    <citation type="submission" date="2016-10" db="EMBL/GenBank/DDBJ databases">
        <authorList>
            <person name="Varghese N."/>
            <person name="Submissions S."/>
        </authorList>
    </citation>
    <scope>NUCLEOTIDE SEQUENCE [LARGE SCALE GENOMIC DNA]</scope>
    <source>
        <strain evidence="3">DSM 22951</strain>
    </source>
</reference>
<keyword evidence="3" id="KW-1185">Reference proteome</keyword>
<keyword evidence="1" id="KW-1133">Transmembrane helix</keyword>
<evidence type="ECO:0000256" key="1">
    <source>
        <dbReference type="SAM" id="Phobius"/>
    </source>
</evidence>
<organism evidence="2 3">
    <name type="scientific">Branchiibius hedensis</name>
    <dbReference type="NCBI Taxonomy" id="672460"/>
    <lineage>
        <taxon>Bacteria</taxon>
        <taxon>Bacillati</taxon>
        <taxon>Actinomycetota</taxon>
        <taxon>Actinomycetes</taxon>
        <taxon>Micrococcales</taxon>
        <taxon>Dermacoccaceae</taxon>
        <taxon>Branchiibius</taxon>
    </lineage>
</organism>
<feature type="transmembrane region" description="Helical" evidence="1">
    <location>
        <begin position="185"/>
        <end position="206"/>
    </location>
</feature>
<evidence type="ECO:0000313" key="2">
    <source>
        <dbReference type="EMBL" id="SSA35421.1"/>
    </source>
</evidence>
<protein>
    <submittedName>
        <fullName evidence="2">Uncharacterized protein</fullName>
    </submittedName>
</protein>
<feature type="transmembrane region" description="Helical" evidence="1">
    <location>
        <begin position="212"/>
        <end position="230"/>
    </location>
</feature>
<feature type="transmembrane region" description="Helical" evidence="1">
    <location>
        <begin position="130"/>
        <end position="149"/>
    </location>
</feature>
<dbReference type="AlphaFoldDB" id="A0A2Y8ZSR7"/>
<evidence type="ECO:0000313" key="3">
    <source>
        <dbReference type="Proteomes" id="UP000250028"/>
    </source>
</evidence>
<keyword evidence="1" id="KW-0812">Transmembrane</keyword>
<feature type="transmembrane region" description="Helical" evidence="1">
    <location>
        <begin position="98"/>
        <end position="118"/>
    </location>
</feature>
<proteinExistence type="predicted"/>
<feature type="transmembrane region" description="Helical" evidence="1">
    <location>
        <begin position="242"/>
        <end position="263"/>
    </location>
</feature>